<protein>
    <submittedName>
        <fullName evidence="2">Uncharacterized protein</fullName>
    </submittedName>
</protein>
<proteinExistence type="predicted"/>
<evidence type="ECO:0000256" key="1">
    <source>
        <dbReference type="SAM" id="MobiDB-lite"/>
    </source>
</evidence>
<dbReference type="AlphaFoldDB" id="A0A8J8W9W2"/>
<organism evidence="2 3">
    <name type="scientific">Chionoecetes opilio</name>
    <name type="common">Atlantic snow crab</name>
    <name type="synonym">Cancer opilio</name>
    <dbReference type="NCBI Taxonomy" id="41210"/>
    <lineage>
        <taxon>Eukaryota</taxon>
        <taxon>Metazoa</taxon>
        <taxon>Ecdysozoa</taxon>
        <taxon>Arthropoda</taxon>
        <taxon>Crustacea</taxon>
        <taxon>Multicrustacea</taxon>
        <taxon>Malacostraca</taxon>
        <taxon>Eumalacostraca</taxon>
        <taxon>Eucarida</taxon>
        <taxon>Decapoda</taxon>
        <taxon>Pleocyemata</taxon>
        <taxon>Brachyura</taxon>
        <taxon>Eubrachyura</taxon>
        <taxon>Majoidea</taxon>
        <taxon>Majidae</taxon>
        <taxon>Chionoecetes</taxon>
    </lineage>
</organism>
<evidence type="ECO:0000313" key="2">
    <source>
        <dbReference type="EMBL" id="KAG0695247.1"/>
    </source>
</evidence>
<gene>
    <name evidence="2" type="ORF">GWK47_026979</name>
</gene>
<accession>A0A8J8W9W2</accession>
<feature type="region of interest" description="Disordered" evidence="1">
    <location>
        <begin position="71"/>
        <end position="92"/>
    </location>
</feature>
<keyword evidence="3" id="KW-1185">Reference proteome</keyword>
<reference evidence="2" key="1">
    <citation type="submission" date="2020-07" db="EMBL/GenBank/DDBJ databases">
        <title>The High-quality genome of the commercially important snow crab, Chionoecetes opilio.</title>
        <authorList>
            <person name="Jeong J.-H."/>
            <person name="Ryu S."/>
        </authorList>
    </citation>
    <scope>NUCLEOTIDE SEQUENCE</scope>
    <source>
        <strain evidence="2">MADBK_172401_WGS</strain>
        <tissue evidence="2">Digestive gland</tissue>
    </source>
</reference>
<name>A0A8J8W9W2_CHIOP</name>
<dbReference type="EMBL" id="JACEEZ010026042">
    <property type="protein sequence ID" value="KAG0695247.1"/>
    <property type="molecule type" value="Genomic_DNA"/>
</dbReference>
<dbReference type="Proteomes" id="UP000770661">
    <property type="component" value="Unassembled WGS sequence"/>
</dbReference>
<evidence type="ECO:0000313" key="3">
    <source>
        <dbReference type="Proteomes" id="UP000770661"/>
    </source>
</evidence>
<sequence>MQRPPSIAVANTAAAATTLLPPCCLCFSSSVETCLFSIISLARLSLQPKNTFFGVRLAMREGEQHLWRRCRRSPAGGGASPPPSVNSMGKGGAKGVTQGLEVLRSKEYEIYFMLQGRFIIEIQLSWPMERRRLSDPPGDLSVTSRQVTTVNPPPPLLHCTSFHHASLPVLLTRRPRKL</sequence>
<comment type="caution">
    <text evidence="2">The sequence shown here is derived from an EMBL/GenBank/DDBJ whole genome shotgun (WGS) entry which is preliminary data.</text>
</comment>